<evidence type="ECO:0000313" key="1">
    <source>
        <dbReference type="EMBL" id="KAK4351777.1"/>
    </source>
</evidence>
<protein>
    <recommendedName>
        <fullName evidence="3">F-box associated domain-containing protein</fullName>
    </recommendedName>
</protein>
<dbReference type="AlphaFoldDB" id="A0AAE1RIV7"/>
<dbReference type="EMBL" id="JAVYJV010000015">
    <property type="protein sequence ID" value="KAK4351777.1"/>
    <property type="molecule type" value="Genomic_DNA"/>
</dbReference>
<organism evidence="1 2">
    <name type="scientific">Anisodus tanguticus</name>
    <dbReference type="NCBI Taxonomy" id="243964"/>
    <lineage>
        <taxon>Eukaryota</taxon>
        <taxon>Viridiplantae</taxon>
        <taxon>Streptophyta</taxon>
        <taxon>Embryophyta</taxon>
        <taxon>Tracheophyta</taxon>
        <taxon>Spermatophyta</taxon>
        <taxon>Magnoliopsida</taxon>
        <taxon>eudicotyledons</taxon>
        <taxon>Gunneridae</taxon>
        <taxon>Pentapetalae</taxon>
        <taxon>asterids</taxon>
        <taxon>lamiids</taxon>
        <taxon>Solanales</taxon>
        <taxon>Solanaceae</taxon>
        <taxon>Solanoideae</taxon>
        <taxon>Hyoscyameae</taxon>
        <taxon>Anisodus</taxon>
    </lineage>
</organism>
<keyword evidence="2" id="KW-1185">Reference proteome</keyword>
<accession>A0AAE1RIV7</accession>
<reference evidence="1" key="1">
    <citation type="submission" date="2023-12" db="EMBL/GenBank/DDBJ databases">
        <title>Genome assembly of Anisodus tanguticus.</title>
        <authorList>
            <person name="Wang Y.-J."/>
        </authorList>
    </citation>
    <scope>NUCLEOTIDE SEQUENCE</scope>
    <source>
        <strain evidence="1">KB-2021</strain>
        <tissue evidence="1">Leaf</tissue>
    </source>
</reference>
<proteinExistence type="predicted"/>
<name>A0AAE1RIV7_9SOLA</name>
<sequence>MSKTRTSRKIRSSTNFNFLPYSSPTVVSGALHWIMYTDLEKKGLTPSCENNGIVVFRMNKEELSAKPHPGSVCNTEKEHKMMTLFVKENRLSFCHLLFPEPVVDIWILEDYEMWAWNKRYKVKIPFRFPYSEEVPIDMYWKIKLFYNQDGELLLYFLDSGCLYFYNLDHKTGNVVTLPQGIHVFGAYIKSVLPIA</sequence>
<evidence type="ECO:0008006" key="3">
    <source>
        <dbReference type="Google" id="ProtNLM"/>
    </source>
</evidence>
<gene>
    <name evidence="1" type="ORF">RND71_027295</name>
</gene>
<comment type="caution">
    <text evidence="1">The sequence shown here is derived from an EMBL/GenBank/DDBJ whole genome shotgun (WGS) entry which is preliminary data.</text>
</comment>
<dbReference type="Proteomes" id="UP001291623">
    <property type="component" value="Unassembled WGS sequence"/>
</dbReference>
<evidence type="ECO:0000313" key="2">
    <source>
        <dbReference type="Proteomes" id="UP001291623"/>
    </source>
</evidence>